<dbReference type="InterPro" id="IPR002509">
    <property type="entry name" value="NODB_dom"/>
</dbReference>
<comment type="subcellular location">
    <subcellularLocation>
        <location evidence="1">Secreted</location>
    </subcellularLocation>
</comment>
<dbReference type="SUPFAM" id="SSF88713">
    <property type="entry name" value="Glycoside hydrolase/deacetylase"/>
    <property type="match status" value="1"/>
</dbReference>
<dbReference type="PROSITE" id="PS51677">
    <property type="entry name" value="NODB"/>
    <property type="match status" value="1"/>
</dbReference>
<dbReference type="GO" id="GO:0005576">
    <property type="term" value="C:extracellular region"/>
    <property type="evidence" value="ECO:0007669"/>
    <property type="project" value="UniProtKB-SubCell"/>
</dbReference>
<evidence type="ECO:0000259" key="3">
    <source>
        <dbReference type="PROSITE" id="PS51677"/>
    </source>
</evidence>
<dbReference type="InterPro" id="IPR051398">
    <property type="entry name" value="Polysacch_Deacetylase"/>
</dbReference>
<dbReference type="PANTHER" id="PTHR34216">
    <property type="match status" value="1"/>
</dbReference>
<dbReference type="PANTHER" id="PTHR34216:SF3">
    <property type="entry name" value="POLY-BETA-1,6-N-ACETYL-D-GLUCOSAMINE N-DEACETYLASE"/>
    <property type="match status" value="1"/>
</dbReference>
<evidence type="ECO:0000313" key="4">
    <source>
        <dbReference type="EMBL" id="SFV60399.1"/>
    </source>
</evidence>
<evidence type="ECO:0000256" key="2">
    <source>
        <dbReference type="ARBA" id="ARBA00022729"/>
    </source>
</evidence>
<name>A0A1W1C3Q1_9ZZZZ</name>
<accession>A0A1W1C3Q1</accession>
<dbReference type="EMBL" id="FPHN01000114">
    <property type="protein sequence ID" value="SFV60399.1"/>
    <property type="molecule type" value="Genomic_DNA"/>
</dbReference>
<keyword evidence="2" id="KW-0732">Signal</keyword>
<dbReference type="GO" id="GO:0005975">
    <property type="term" value="P:carbohydrate metabolic process"/>
    <property type="evidence" value="ECO:0007669"/>
    <property type="project" value="InterPro"/>
</dbReference>
<dbReference type="Pfam" id="PF01522">
    <property type="entry name" value="Polysacc_deac_1"/>
    <property type="match status" value="1"/>
</dbReference>
<organism evidence="4">
    <name type="scientific">hydrothermal vent metagenome</name>
    <dbReference type="NCBI Taxonomy" id="652676"/>
    <lineage>
        <taxon>unclassified sequences</taxon>
        <taxon>metagenomes</taxon>
        <taxon>ecological metagenomes</taxon>
    </lineage>
</organism>
<dbReference type="AlphaFoldDB" id="A0A1W1C3Q1"/>
<dbReference type="InterPro" id="IPR011330">
    <property type="entry name" value="Glyco_hydro/deAcase_b/a-brl"/>
</dbReference>
<protein>
    <submittedName>
        <fullName evidence="4">Polysaccharide deacetylase</fullName>
    </submittedName>
</protein>
<reference evidence="4" key="1">
    <citation type="submission" date="2016-10" db="EMBL/GenBank/DDBJ databases">
        <authorList>
            <person name="de Groot N.N."/>
        </authorList>
    </citation>
    <scope>NUCLEOTIDE SEQUENCE</scope>
</reference>
<dbReference type="GO" id="GO:0016810">
    <property type="term" value="F:hydrolase activity, acting on carbon-nitrogen (but not peptide) bonds"/>
    <property type="evidence" value="ECO:0007669"/>
    <property type="project" value="InterPro"/>
</dbReference>
<dbReference type="Gene3D" id="3.20.20.370">
    <property type="entry name" value="Glycoside hydrolase/deacetylase"/>
    <property type="match status" value="1"/>
</dbReference>
<evidence type="ECO:0000256" key="1">
    <source>
        <dbReference type="ARBA" id="ARBA00004613"/>
    </source>
</evidence>
<sequence>MLKYFLLFLLLAPYYLFADGHIFVYHRFDDNRYPTTNISTKELRKEFNYLKRNNYKVVSIIDIVNKINANEKVPDKWVAFSIDDGFKSFYTHGLSVFKEFNYPFTIFIAVKYTEEKYKDYVSWKQLKTISKYGSVEFHSYGHGHFGQMSNKKIKDDMDKGLALMKKHLNYRPNLFVYPYGEYDARVEKVLEPYNFKAVFNQNIGAIHGGTCSNVYDLDRSAVVGSNAKDFKLYLAFKELCGVHFKRPLSYPKDKIVRTIEITLDDKSIKKAEVFLSNSGGWHKVKVNNGKIIYHANKKMKRSRIKIGVKVKNRIKLMVLSK</sequence>
<dbReference type="CDD" id="cd10973">
    <property type="entry name" value="CE4_DAC_u4_5s"/>
    <property type="match status" value="1"/>
</dbReference>
<feature type="domain" description="NodB homology" evidence="3">
    <location>
        <begin position="76"/>
        <end position="321"/>
    </location>
</feature>
<gene>
    <name evidence="4" type="ORF">MNB_SV-14-783</name>
</gene>
<proteinExistence type="predicted"/>